<evidence type="ECO:0000313" key="2">
    <source>
        <dbReference type="EMBL" id="PNR50952.1"/>
    </source>
</evidence>
<keyword evidence="4" id="KW-1185">Reference proteome</keyword>
<reference evidence="2 4" key="2">
    <citation type="journal article" date="2018" name="Plant J.">
        <title>The Physcomitrella patens chromosome-scale assembly reveals moss genome structure and evolution.</title>
        <authorList>
            <person name="Lang D."/>
            <person name="Ullrich K.K."/>
            <person name="Murat F."/>
            <person name="Fuchs J."/>
            <person name="Jenkins J."/>
            <person name="Haas F.B."/>
            <person name="Piednoel M."/>
            <person name="Gundlach H."/>
            <person name="Van Bel M."/>
            <person name="Meyberg R."/>
            <person name="Vives C."/>
            <person name="Morata J."/>
            <person name="Symeonidi A."/>
            <person name="Hiss M."/>
            <person name="Muchero W."/>
            <person name="Kamisugi Y."/>
            <person name="Saleh O."/>
            <person name="Blanc G."/>
            <person name="Decker E.L."/>
            <person name="van Gessel N."/>
            <person name="Grimwood J."/>
            <person name="Hayes R.D."/>
            <person name="Graham S.W."/>
            <person name="Gunter L.E."/>
            <person name="McDaniel S.F."/>
            <person name="Hoernstein S.N.W."/>
            <person name="Larsson A."/>
            <person name="Li F.W."/>
            <person name="Perroud P.F."/>
            <person name="Phillips J."/>
            <person name="Ranjan P."/>
            <person name="Rokshar D.S."/>
            <person name="Rothfels C.J."/>
            <person name="Schneider L."/>
            <person name="Shu S."/>
            <person name="Stevenson D.W."/>
            <person name="Thummler F."/>
            <person name="Tillich M."/>
            <person name="Villarreal Aguilar J.C."/>
            <person name="Widiez T."/>
            <person name="Wong G.K."/>
            <person name="Wymore A."/>
            <person name="Zhang Y."/>
            <person name="Zimmer A.D."/>
            <person name="Quatrano R.S."/>
            <person name="Mayer K.F.X."/>
            <person name="Goodstein D."/>
            <person name="Casacuberta J.M."/>
            <person name="Vandepoele K."/>
            <person name="Reski R."/>
            <person name="Cuming A.C."/>
            <person name="Tuskan G.A."/>
            <person name="Maumus F."/>
            <person name="Salse J."/>
            <person name="Schmutz J."/>
            <person name="Rensing S.A."/>
        </authorList>
    </citation>
    <scope>NUCLEOTIDE SEQUENCE [LARGE SCALE GENOMIC DNA]</scope>
    <source>
        <strain evidence="3 4">cv. Gransden 2004</strain>
    </source>
</reference>
<evidence type="ECO:0000313" key="3">
    <source>
        <dbReference type="EnsemblPlants" id="PAC:32926243.CDS.1"/>
    </source>
</evidence>
<sequence length="102" mass="11674">MTNRNFSIIAISNYKNPRLLAQSHCNETSEHREKHYAGTNQERNWSSPAARAPRQSVPQGQLMAWPSSPRKWSFAMDHEILLQYSTSAMQLKADANGTDEHF</sequence>
<dbReference type="AlphaFoldDB" id="A0A2K1KAZ6"/>
<gene>
    <name evidence="2" type="ORF">PHYPA_010138</name>
</gene>
<feature type="compositionally biased region" description="Polar residues" evidence="1">
    <location>
        <begin position="38"/>
        <end position="47"/>
    </location>
</feature>
<protein>
    <submittedName>
        <fullName evidence="2 3">Uncharacterized protein</fullName>
    </submittedName>
</protein>
<reference evidence="3" key="3">
    <citation type="submission" date="2020-12" db="UniProtKB">
        <authorList>
            <consortium name="EnsemblPlants"/>
        </authorList>
    </citation>
    <scope>IDENTIFICATION</scope>
</reference>
<accession>A0A2K1KAZ6</accession>
<dbReference type="Gramene" id="Pp3c7_8670V3.1">
    <property type="protein sequence ID" value="PAC:32926243.CDS.1"/>
    <property type="gene ID" value="Pp3c7_8670"/>
</dbReference>
<evidence type="ECO:0000313" key="4">
    <source>
        <dbReference type="Proteomes" id="UP000006727"/>
    </source>
</evidence>
<dbReference type="Proteomes" id="UP000006727">
    <property type="component" value="Chromosome 7"/>
</dbReference>
<dbReference type="InParanoid" id="A0A2K1KAZ6"/>
<evidence type="ECO:0000256" key="1">
    <source>
        <dbReference type="SAM" id="MobiDB-lite"/>
    </source>
</evidence>
<organism evidence="2">
    <name type="scientific">Physcomitrium patens</name>
    <name type="common">Spreading-leaved earth moss</name>
    <name type="synonym">Physcomitrella patens</name>
    <dbReference type="NCBI Taxonomy" id="3218"/>
    <lineage>
        <taxon>Eukaryota</taxon>
        <taxon>Viridiplantae</taxon>
        <taxon>Streptophyta</taxon>
        <taxon>Embryophyta</taxon>
        <taxon>Bryophyta</taxon>
        <taxon>Bryophytina</taxon>
        <taxon>Bryopsida</taxon>
        <taxon>Funariidae</taxon>
        <taxon>Funariales</taxon>
        <taxon>Funariaceae</taxon>
        <taxon>Physcomitrium</taxon>
    </lineage>
</organism>
<dbReference type="EMBL" id="ABEU02000007">
    <property type="protein sequence ID" value="PNR50952.1"/>
    <property type="molecule type" value="Genomic_DNA"/>
</dbReference>
<dbReference type="EnsemblPlants" id="Pp3c7_8670V3.1">
    <property type="protein sequence ID" value="PAC:32926243.CDS.1"/>
    <property type="gene ID" value="Pp3c7_8670"/>
</dbReference>
<proteinExistence type="predicted"/>
<feature type="region of interest" description="Disordered" evidence="1">
    <location>
        <begin position="25"/>
        <end position="63"/>
    </location>
</feature>
<reference evidence="2 4" key="1">
    <citation type="journal article" date="2008" name="Science">
        <title>The Physcomitrella genome reveals evolutionary insights into the conquest of land by plants.</title>
        <authorList>
            <person name="Rensing S."/>
            <person name="Lang D."/>
            <person name="Zimmer A."/>
            <person name="Terry A."/>
            <person name="Salamov A."/>
            <person name="Shapiro H."/>
            <person name="Nishiyama T."/>
            <person name="Perroud P.-F."/>
            <person name="Lindquist E."/>
            <person name="Kamisugi Y."/>
            <person name="Tanahashi T."/>
            <person name="Sakakibara K."/>
            <person name="Fujita T."/>
            <person name="Oishi K."/>
            <person name="Shin-I T."/>
            <person name="Kuroki Y."/>
            <person name="Toyoda A."/>
            <person name="Suzuki Y."/>
            <person name="Hashimoto A."/>
            <person name="Yamaguchi K."/>
            <person name="Sugano A."/>
            <person name="Kohara Y."/>
            <person name="Fujiyama A."/>
            <person name="Anterola A."/>
            <person name="Aoki S."/>
            <person name="Ashton N."/>
            <person name="Barbazuk W.B."/>
            <person name="Barker E."/>
            <person name="Bennetzen J."/>
            <person name="Bezanilla M."/>
            <person name="Blankenship R."/>
            <person name="Cho S.H."/>
            <person name="Dutcher S."/>
            <person name="Estelle M."/>
            <person name="Fawcett J.A."/>
            <person name="Gundlach H."/>
            <person name="Hanada K."/>
            <person name="Heyl A."/>
            <person name="Hicks K.A."/>
            <person name="Hugh J."/>
            <person name="Lohr M."/>
            <person name="Mayer K."/>
            <person name="Melkozernov A."/>
            <person name="Murata T."/>
            <person name="Nelson D."/>
            <person name="Pils B."/>
            <person name="Prigge M."/>
            <person name="Reiss B."/>
            <person name="Renner T."/>
            <person name="Rombauts S."/>
            <person name="Rushton P."/>
            <person name="Sanderfoot A."/>
            <person name="Schween G."/>
            <person name="Shiu S.-H."/>
            <person name="Stueber K."/>
            <person name="Theodoulou F.L."/>
            <person name="Tu H."/>
            <person name="Van de Peer Y."/>
            <person name="Verrier P.J."/>
            <person name="Waters E."/>
            <person name="Wood A."/>
            <person name="Yang L."/>
            <person name="Cove D."/>
            <person name="Cuming A."/>
            <person name="Hasebe M."/>
            <person name="Lucas S."/>
            <person name="Mishler D.B."/>
            <person name="Reski R."/>
            <person name="Grigoriev I."/>
            <person name="Quatrano R.S."/>
            <person name="Boore J.L."/>
        </authorList>
    </citation>
    <scope>NUCLEOTIDE SEQUENCE [LARGE SCALE GENOMIC DNA]</scope>
    <source>
        <strain evidence="3 4">cv. Gransden 2004</strain>
    </source>
</reference>
<name>A0A2K1KAZ6_PHYPA</name>
<feature type="compositionally biased region" description="Basic and acidic residues" evidence="1">
    <location>
        <begin position="27"/>
        <end position="36"/>
    </location>
</feature>